<name>A0A1E3XD97_9BACT</name>
<dbReference type="AlphaFoldDB" id="A0A1E3XD97"/>
<evidence type="ECO:0000313" key="2">
    <source>
        <dbReference type="Proteomes" id="UP000094056"/>
    </source>
</evidence>
<organism evidence="1 2">
    <name type="scientific">Candidatus Scalindua rubra</name>
    <dbReference type="NCBI Taxonomy" id="1872076"/>
    <lineage>
        <taxon>Bacteria</taxon>
        <taxon>Pseudomonadati</taxon>
        <taxon>Planctomycetota</taxon>
        <taxon>Candidatus Brocadiia</taxon>
        <taxon>Candidatus Brocadiales</taxon>
        <taxon>Candidatus Scalinduaceae</taxon>
        <taxon>Candidatus Scalindua</taxon>
    </lineage>
</organism>
<dbReference type="Proteomes" id="UP000094056">
    <property type="component" value="Unassembled WGS sequence"/>
</dbReference>
<protein>
    <submittedName>
        <fullName evidence="1">Uncharacterized protein</fullName>
    </submittedName>
</protein>
<comment type="caution">
    <text evidence="1">The sequence shown here is derived from an EMBL/GenBank/DDBJ whole genome shotgun (WGS) entry which is preliminary data.</text>
</comment>
<evidence type="ECO:0000313" key="1">
    <source>
        <dbReference type="EMBL" id="ODS33611.1"/>
    </source>
</evidence>
<proteinExistence type="predicted"/>
<reference evidence="1 2" key="1">
    <citation type="submission" date="2016-07" db="EMBL/GenBank/DDBJ databases">
        <title>Draft genome of Scalindua rubra, obtained from a brine-seawater interface in the Red Sea, sheds light on salt adaptation in anammox bacteria.</title>
        <authorList>
            <person name="Speth D.R."/>
            <person name="Lagkouvardos I."/>
            <person name="Wang Y."/>
            <person name="Qian P.-Y."/>
            <person name="Dutilh B.E."/>
            <person name="Jetten M.S."/>
        </authorList>
    </citation>
    <scope>NUCLEOTIDE SEQUENCE [LARGE SCALE GENOMIC DNA]</scope>
    <source>
        <strain evidence="1">BSI-1</strain>
    </source>
</reference>
<sequence length="353" mass="40940">MKFREATSRAQISLDYLLKQFPIKYTYVRPTRKGISNVEYFKHGNEFFGGYIIRLPSCGGVGIDISIKEENIMRDDTKILLELKRNVLHARPASNALNWDFYYDYRNPLFILAFEAPMKASSSVAILQKRRKDSIEASKNLENGLIVDLFVDSEDFLNVDIIHSKGEVQTLYPKAAKGLRKLLKDTANRKGPLNNLDKKWEEFYKNYLTKLAIVRDLKTHKREIVNKKSLLIIKSNEVNYKYSNIEKVPVLAENFVVFIASKNTESKDALETTAKELIRKINNIPTLTKENVVFAIRLPEVEKEIEKEWQVAIRELERLIGRNKVHFNPTEVKEVKEDVKEDVLCNPNYINLL</sequence>
<gene>
    <name evidence="1" type="ORF">SCARUB_01274</name>
</gene>
<accession>A0A1E3XD97</accession>
<dbReference type="EMBL" id="MAYW01000024">
    <property type="protein sequence ID" value="ODS33611.1"/>
    <property type="molecule type" value="Genomic_DNA"/>
</dbReference>